<evidence type="ECO:0000313" key="1">
    <source>
        <dbReference type="EMBL" id="EOY30332.1"/>
    </source>
</evidence>
<dbReference type="InParanoid" id="A0A061GMF5"/>
<evidence type="ECO:0000313" key="2">
    <source>
        <dbReference type="Proteomes" id="UP000026915"/>
    </source>
</evidence>
<sequence>QGPPRRDLLTAKESFPRRGPLKLTSVGSGRGIILLPSIKWTQQEAKPELRVFRLKNSVPLVRFRLNNESFQWHGALILPLGCRGRDQDSRQIVGHVYGDGPSSSCRVIVISCNLQIPFLVTSECKSYRIISYFSR</sequence>
<proteinExistence type="predicted"/>
<feature type="non-terminal residue" evidence="1">
    <location>
        <position position="1"/>
    </location>
</feature>
<dbReference type="Proteomes" id="UP000026915">
    <property type="component" value="Chromosome 9"/>
</dbReference>
<protein>
    <submittedName>
        <fullName evidence="1">Uncharacterized protein</fullName>
    </submittedName>
</protein>
<accession>A0A061GMF5</accession>
<dbReference type="Gramene" id="EOY30332">
    <property type="protein sequence ID" value="EOY30332"/>
    <property type="gene ID" value="TCM_037579"/>
</dbReference>
<keyword evidence="2" id="KW-1185">Reference proteome</keyword>
<dbReference type="AlphaFoldDB" id="A0A061GMF5"/>
<gene>
    <name evidence="1" type="ORF">TCM_037579</name>
</gene>
<organism evidence="1 2">
    <name type="scientific">Theobroma cacao</name>
    <name type="common">Cacao</name>
    <name type="synonym">Cocoa</name>
    <dbReference type="NCBI Taxonomy" id="3641"/>
    <lineage>
        <taxon>Eukaryota</taxon>
        <taxon>Viridiplantae</taxon>
        <taxon>Streptophyta</taxon>
        <taxon>Embryophyta</taxon>
        <taxon>Tracheophyta</taxon>
        <taxon>Spermatophyta</taxon>
        <taxon>Magnoliopsida</taxon>
        <taxon>eudicotyledons</taxon>
        <taxon>Gunneridae</taxon>
        <taxon>Pentapetalae</taxon>
        <taxon>rosids</taxon>
        <taxon>malvids</taxon>
        <taxon>Malvales</taxon>
        <taxon>Malvaceae</taxon>
        <taxon>Byttnerioideae</taxon>
        <taxon>Theobroma</taxon>
    </lineage>
</organism>
<reference evidence="1 2" key="1">
    <citation type="journal article" date="2013" name="Genome Biol.">
        <title>The genome sequence of the most widely cultivated cacao type and its use to identify candidate genes regulating pod color.</title>
        <authorList>
            <person name="Motamayor J.C."/>
            <person name="Mockaitis K."/>
            <person name="Schmutz J."/>
            <person name="Haiminen N."/>
            <person name="Iii D.L."/>
            <person name="Cornejo O."/>
            <person name="Findley S.D."/>
            <person name="Zheng P."/>
            <person name="Utro F."/>
            <person name="Royaert S."/>
            <person name="Saski C."/>
            <person name="Jenkins J."/>
            <person name="Podicheti R."/>
            <person name="Zhao M."/>
            <person name="Scheffler B.E."/>
            <person name="Stack J.C."/>
            <person name="Feltus F.A."/>
            <person name="Mustiga G.M."/>
            <person name="Amores F."/>
            <person name="Phillips W."/>
            <person name="Marelli J.P."/>
            <person name="May G.D."/>
            <person name="Shapiro H."/>
            <person name="Ma J."/>
            <person name="Bustamante C.D."/>
            <person name="Schnell R.J."/>
            <person name="Main D."/>
            <person name="Gilbert D."/>
            <person name="Parida L."/>
            <person name="Kuhn D.N."/>
        </authorList>
    </citation>
    <scope>NUCLEOTIDE SEQUENCE [LARGE SCALE GENOMIC DNA]</scope>
    <source>
        <strain evidence="2">cv. Matina 1-6</strain>
    </source>
</reference>
<dbReference type="EMBL" id="CM001887">
    <property type="protein sequence ID" value="EOY30332.1"/>
    <property type="molecule type" value="Genomic_DNA"/>
</dbReference>
<dbReference type="HOGENOM" id="CLU_1891204_0_0_1"/>
<name>A0A061GMF5_THECC</name>